<keyword evidence="2" id="KW-0012">Acyltransferase</keyword>
<reference evidence="4" key="1">
    <citation type="submission" date="2020-12" db="EMBL/GenBank/DDBJ databases">
        <title>Devosia sp. MSA67 isolated from Mo River.</title>
        <authorList>
            <person name="Ma F."/>
            <person name="Zi Z."/>
        </authorList>
    </citation>
    <scope>NUCLEOTIDE SEQUENCE</scope>
    <source>
        <strain evidence="4">MSA67</strain>
    </source>
</reference>
<comment type="caution">
    <text evidence="4">The sequence shown here is derived from an EMBL/GenBank/DDBJ whole genome shotgun (WGS) entry which is preliminary data.</text>
</comment>
<dbReference type="InterPro" id="IPR050832">
    <property type="entry name" value="Bact_Acetyltransf"/>
</dbReference>
<sequence length="155" mass="16733">MSSDPIRLRRSLAGFAPSISAPPDVVLMPLWQAKPIALHRLLQLAYAGGGGTVGSFEHWWWPLVEDSEFDPALVLIAADATGTLVGLAQCWTSGFLKDLVVAPDARNRQIGSWLLDTIFAAFAARGAPHIDLKVEGDNAAAQRFYARHGMVAVEI</sequence>
<dbReference type="Gene3D" id="3.40.630.30">
    <property type="match status" value="1"/>
</dbReference>
<dbReference type="EMBL" id="JAEKMH010000001">
    <property type="protein sequence ID" value="MBJ3783682.1"/>
    <property type="molecule type" value="Genomic_DNA"/>
</dbReference>
<evidence type="ECO:0000256" key="2">
    <source>
        <dbReference type="ARBA" id="ARBA00023315"/>
    </source>
</evidence>
<evidence type="ECO:0000259" key="3">
    <source>
        <dbReference type="PROSITE" id="PS51186"/>
    </source>
</evidence>
<accession>A0A934ISU3</accession>
<dbReference type="PANTHER" id="PTHR43877">
    <property type="entry name" value="AMINOALKYLPHOSPHONATE N-ACETYLTRANSFERASE-RELATED-RELATED"/>
    <property type="match status" value="1"/>
</dbReference>
<feature type="domain" description="N-acetyltransferase" evidence="3">
    <location>
        <begin position="28"/>
        <end position="155"/>
    </location>
</feature>
<protein>
    <submittedName>
        <fullName evidence="4">GNAT family N-acetyltransferase</fullName>
    </submittedName>
</protein>
<dbReference type="InterPro" id="IPR016181">
    <property type="entry name" value="Acyl_CoA_acyltransferase"/>
</dbReference>
<dbReference type="GO" id="GO:0016747">
    <property type="term" value="F:acyltransferase activity, transferring groups other than amino-acyl groups"/>
    <property type="evidence" value="ECO:0007669"/>
    <property type="project" value="InterPro"/>
</dbReference>
<organism evidence="4 5">
    <name type="scientific">Devosia sediminis</name>
    <dbReference type="NCBI Taxonomy" id="2798801"/>
    <lineage>
        <taxon>Bacteria</taxon>
        <taxon>Pseudomonadati</taxon>
        <taxon>Pseudomonadota</taxon>
        <taxon>Alphaproteobacteria</taxon>
        <taxon>Hyphomicrobiales</taxon>
        <taxon>Devosiaceae</taxon>
        <taxon>Devosia</taxon>
    </lineage>
</organism>
<keyword evidence="1" id="KW-0808">Transferase</keyword>
<evidence type="ECO:0000313" key="4">
    <source>
        <dbReference type="EMBL" id="MBJ3783682.1"/>
    </source>
</evidence>
<name>A0A934ISU3_9HYPH</name>
<dbReference type="Pfam" id="PF00583">
    <property type="entry name" value="Acetyltransf_1"/>
    <property type="match status" value="1"/>
</dbReference>
<proteinExistence type="predicted"/>
<dbReference type="RefSeq" id="WP_198874909.1">
    <property type="nucleotide sequence ID" value="NZ_JAEKMH010000001.1"/>
</dbReference>
<dbReference type="AlphaFoldDB" id="A0A934ISU3"/>
<evidence type="ECO:0000256" key="1">
    <source>
        <dbReference type="ARBA" id="ARBA00022679"/>
    </source>
</evidence>
<dbReference type="CDD" id="cd04301">
    <property type="entry name" value="NAT_SF"/>
    <property type="match status" value="1"/>
</dbReference>
<evidence type="ECO:0000313" key="5">
    <source>
        <dbReference type="Proteomes" id="UP000602124"/>
    </source>
</evidence>
<dbReference type="Proteomes" id="UP000602124">
    <property type="component" value="Unassembled WGS sequence"/>
</dbReference>
<dbReference type="SUPFAM" id="SSF55729">
    <property type="entry name" value="Acyl-CoA N-acyltransferases (Nat)"/>
    <property type="match status" value="1"/>
</dbReference>
<dbReference type="PROSITE" id="PS51186">
    <property type="entry name" value="GNAT"/>
    <property type="match status" value="1"/>
</dbReference>
<keyword evidence="5" id="KW-1185">Reference proteome</keyword>
<dbReference type="InterPro" id="IPR000182">
    <property type="entry name" value="GNAT_dom"/>
</dbReference>
<gene>
    <name evidence="4" type="ORF">JEQ47_03015</name>
</gene>